<keyword evidence="6" id="KW-1185">Reference proteome</keyword>
<gene>
    <name evidence="5" type="ORF">AAFF_G00278190</name>
</gene>
<evidence type="ECO:0000256" key="1">
    <source>
        <dbReference type="ARBA" id="ARBA00004401"/>
    </source>
</evidence>
<evidence type="ECO:0000259" key="4">
    <source>
        <dbReference type="PROSITE" id="PS50041"/>
    </source>
</evidence>
<protein>
    <recommendedName>
        <fullName evidence="4">C-type lectin domain-containing protein</fullName>
    </recommendedName>
</protein>
<evidence type="ECO:0000256" key="3">
    <source>
        <dbReference type="SAM" id="Phobius"/>
    </source>
</evidence>
<dbReference type="GO" id="GO:0030246">
    <property type="term" value="F:carbohydrate binding"/>
    <property type="evidence" value="ECO:0007669"/>
    <property type="project" value="UniProtKB-KW"/>
</dbReference>
<proteinExistence type="predicted"/>
<evidence type="ECO:0000256" key="2">
    <source>
        <dbReference type="ARBA" id="ARBA00022734"/>
    </source>
</evidence>
<dbReference type="Pfam" id="PF00059">
    <property type="entry name" value="Lectin_C"/>
    <property type="match status" value="1"/>
</dbReference>
<dbReference type="InterPro" id="IPR033989">
    <property type="entry name" value="CD209-like_CTLD"/>
</dbReference>
<dbReference type="Proteomes" id="UP001221898">
    <property type="component" value="Unassembled WGS sequence"/>
</dbReference>
<name>A0AAD7SRE9_9TELE</name>
<keyword evidence="2" id="KW-0430">Lectin</keyword>
<dbReference type="GO" id="GO:0005886">
    <property type="term" value="C:plasma membrane"/>
    <property type="evidence" value="ECO:0007669"/>
    <property type="project" value="UniProtKB-SubCell"/>
</dbReference>
<accession>A0AAD7SRE9</accession>
<reference evidence="5" key="1">
    <citation type="journal article" date="2023" name="Science">
        <title>Genome structures resolve the early diversification of teleost fishes.</title>
        <authorList>
            <person name="Parey E."/>
            <person name="Louis A."/>
            <person name="Montfort J."/>
            <person name="Bouchez O."/>
            <person name="Roques C."/>
            <person name="Iampietro C."/>
            <person name="Lluch J."/>
            <person name="Castinel A."/>
            <person name="Donnadieu C."/>
            <person name="Desvignes T."/>
            <person name="Floi Bucao C."/>
            <person name="Jouanno E."/>
            <person name="Wen M."/>
            <person name="Mejri S."/>
            <person name="Dirks R."/>
            <person name="Jansen H."/>
            <person name="Henkel C."/>
            <person name="Chen W.J."/>
            <person name="Zahm M."/>
            <person name="Cabau C."/>
            <person name="Klopp C."/>
            <person name="Thompson A.W."/>
            <person name="Robinson-Rechavi M."/>
            <person name="Braasch I."/>
            <person name="Lecointre G."/>
            <person name="Bobe J."/>
            <person name="Postlethwait J.H."/>
            <person name="Berthelot C."/>
            <person name="Roest Crollius H."/>
            <person name="Guiguen Y."/>
        </authorList>
    </citation>
    <scope>NUCLEOTIDE SEQUENCE</scope>
    <source>
        <strain evidence="5">NC1722</strain>
    </source>
</reference>
<dbReference type="EMBL" id="JAINUG010000039">
    <property type="protein sequence ID" value="KAJ8407245.1"/>
    <property type="molecule type" value="Genomic_DNA"/>
</dbReference>
<dbReference type="PANTHER" id="PTHR45710">
    <property type="entry name" value="C-TYPE LECTIN DOMAIN-CONTAINING PROTEIN 180"/>
    <property type="match status" value="1"/>
</dbReference>
<dbReference type="SMART" id="SM00034">
    <property type="entry name" value="CLECT"/>
    <property type="match status" value="1"/>
</dbReference>
<comment type="caution">
    <text evidence="5">The sequence shown here is derived from an EMBL/GenBank/DDBJ whole genome shotgun (WGS) entry which is preliminary data.</text>
</comment>
<comment type="subcellular location">
    <subcellularLocation>
        <location evidence="1">Cell membrane</location>
        <topology evidence="1">Single-pass type II membrane protein</topology>
    </subcellularLocation>
</comment>
<dbReference type="Gene3D" id="3.10.100.10">
    <property type="entry name" value="Mannose-Binding Protein A, subunit A"/>
    <property type="match status" value="1"/>
</dbReference>
<dbReference type="SUPFAM" id="SSF56436">
    <property type="entry name" value="C-type lectin-like"/>
    <property type="match status" value="1"/>
</dbReference>
<evidence type="ECO:0000313" key="6">
    <source>
        <dbReference type="Proteomes" id="UP001221898"/>
    </source>
</evidence>
<dbReference type="InterPro" id="IPR050828">
    <property type="entry name" value="C-type_lectin/matrix_domain"/>
</dbReference>
<dbReference type="PANTHER" id="PTHR45710:SF26">
    <property type="entry name" value="RH26557P"/>
    <property type="match status" value="1"/>
</dbReference>
<dbReference type="AlphaFoldDB" id="A0AAD7SRE9"/>
<sequence length="432" mass="48206">MILYDLDQNEECFSMECKMEASNNRNTEVAFSNLDQETEDLFSKDSSPWHRTKSVTAPRRWSQVLLAVLCLALLCGLTALGVQYVEISKMSDSLKARNLSASLSSFAEKITMPDSLKDYNGNLSVFLSSVQQKLAEKSSMAESLDSQNRNLSDFLSSVQQKLAEKSSVAESLDSQNRNLSDFLSSVQQKLAEKSSVAESLETQNKNLSAFVSSVQQKLAEQNLSASLSSVQQKLAGTERKLGELQVNHSDPSKTISSCRENRGCRQCDSGWKNNQGQCYFFSSEKKNWIQSRDYCISKGAQLVIINCQQEQRFVSTSIKETHWIGLSDLETEGQWHWVDQVPLNATETQFWYTRPNGKHEPDNWTGGGHPNGEDCAAVGDESGIFDKWFSHTRPYVKHEPDYWTGEGDPQGEDCGALGKNDFCGQSGLSSIV</sequence>
<dbReference type="InterPro" id="IPR001304">
    <property type="entry name" value="C-type_lectin-like"/>
</dbReference>
<dbReference type="CDD" id="cd03590">
    <property type="entry name" value="CLECT_DC-SIGN_like"/>
    <property type="match status" value="1"/>
</dbReference>
<keyword evidence="3" id="KW-1133">Transmembrane helix</keyword>
<dbReference type="InterPro" id="IPR016186">
    <property type="entry name" value="C-type_lectin-like/link_sf"/>
</dbReference>
<organism evidence="5 6">
    <name type="scientific">Aldrovandia affinis</name>
    <dbReference type="NCBI Taxonomy" id="143900"/>
    <lineage>
        <taxon>Eukaryota</taxon>
        <taxon>Metazoa</taxon>
        <taxon>Chordata</taxon>
        <taxon>Craniata</taxon>
        <taxon>Vertebrata</taxon>
        <taxon>Euteleostomi</taxon>
        <taxon>Actinopterygii</taxon>
        <taxon>Neopterygii</taxon>
        <taxon>Teleostei</taxon>
        <taxon>Notacanthiformes</taxon>
        <taxon>Halosauridae</taxon>
        <taxon>Aldrovandia</taxon>
    </lineage>
</organism>
<dbReference type="PROSITE" id="PS50041">
    <property type="entry name" value="C_TYPE_LECTIN_2"/>
    <property type="match status" value="1"/>
</dbReference>
<feature type="transmembrane region" description="Helical" evidence="3">
    <location>
        <begin position="64"/>
        <end position="85"/>
    </location>
</feature>
<feature type="domain" description="C-type lectin" evidence="4">
    <location>
        <begin position="274"/>
        <end position="388"/>
    </location>
</feature>
<keyword evidence="3" id="KW-0472">Membrane</keyword>
<keyword evidence="3" id="KW-0812">Transmembrane</keyword>
<evidence type="ECO:0000313" key="5">
    <source>
        <dbReference type="EMBL" id="KAJ8407245.1"/>
    </source>
</evidence>
<dbReference type="InterPro" id="IPR016187">
    <property type="entry name" value="CTDL_fold"/>
</dbReference>